<evidence type="ECO:0000313" key="6">
    <source>
        <dbReference type="Proteomes" id="UP000198922"/>
    </source>
</evidence>
<dbReference type="PANTHER" id="PTHR44688:SF16">
    <property type="entry name" value="DNA-BINDING TRANSCRIPTIONAL ACTIVATOR DEVR_DOSR"/>
    <property type="match status" value="1"/>
</dbReference>
<dbReference type="OrthoDB" id="8337506at2"/>
<name>A0A1G7HPM5_9RHOB</name>
<evidence type="ECO:0000256" key="3">
    <source>
        <dbReference type="ARBA" id="ARBA00023163"/>
    </source>
</evidence>
<dbReference type="PRINTS" id="PR00038">
    <property type="entry name" value="HTHLUXR"/>
</dbReference>
<reference evidence="6" key="1">
    <citation type="submission" date="2016-10" db="EMBL/GenBank/DDBJ databases">
        <authorList>
            <person name="Varghese N."/>
            <person name="Submissions S."/>
        </authorList>
    </citation>
    <scope>NUCLEOTIDE SEQUENCE [LARGE SCALE GENOMIC DNA]</scope>
    <source>
        <strain evidence="6">DSM 21424</strain>
    </source>
</reference>
<dbReference type="PROSITE" id="PS00622">
    <property type="entry name" value="HTH_LUXR_1"/>
    <property type="match status" value="1"/>
</dbReference>
<gene>
    <name evidence="5" type="ORF">SAMN04488567_3245</name>
</gene>
<dbReference type="PANTHER" id="PTHR44688">
    <property type="entry name" value="DNA-BINDING TRANSCRIPTIONAL ACTIVATOR DEVR_DOSR"/>
    <property type="match status" value="1"/>
</dbReference>
<evidence type="ECO:0000259" key="4">
    <source>
        <dbReference type="PROSITE" id="PS50043"/>
    </source>
</evidence>
<keyword evidence="6" id="KW-1185">Reference proteome</keyword>
<sequence>MCQSLDADSLDPDRPHRRLVAHLLRAPAQLIWVHALPGSGAGRLMRAFAGGQAVGTVWPSAGPVDLPDAHPPLRVGEATGILRARPEQIADLDLLRRDGRVAEIGNRDLFLRVEQDPHFEQSGGWPALSRHFAAAPGDEAGAVALLRDLLAPLPGPVRAVLGRLARAQAGLEDAGQGVAARAVLAWLDPLAEPRGGRWMVRTATLRRLLAAALAGRPDAPAEGGGAAETVLAALAIGGPGAALAQLRAEGGLFFLHLHGPEAAERVLAGLGGGDRPDPDLVGLAFLAAAKAGHVERAAHLLAEAGPPGLIDLSRPLSGPPVAPQLGFCRIMLAIYRSDTVRQHILSEASALLGAVAPDQLLLRGGIYNAVLELQIRAGAHREAVEMAARALAHYEQAGAPYLSFYIHVHRAVIVLRDGRPGEAAPHLDRAAAALAELRFDVPQDRRFLELLRAVADYETGDPGPMARFAERRARDFAFGEIWPSIAAMALAYGAEALMQLRGLEAATGYLERWRVQAWRTRRFQILIEQREVALLQGAGRWREARLRLEGMAMRIGRLWMDSSGENLADLRALEDLRQATIWMRQQVYERPRDPALMPRLAALRDNPTLSARDRLCLDIWAGFAARRTGALAAARSTIAEMLETSERRRHWAPALEERGFLMPLIEDRRLGGAAAWRVRVPEAVRRGAVPAAPSGGFSGQEWRCLLLLAEGCPNKEIARQLRVSLPTVKFHLRNLYARLGVGGRQAAVAEARRLGHLPG</sequence>
<dbReference type="CDD" id="cd06170">
    <property type="entry name" value="LuxR_C_like"/>
    <property type="match status" value="1"/>
</dbReference>
<evidence type="ECO:0000313" key="5">
    <source>
        <dbReference type="EMBL" id="SDF02360.1"/>
    </source>
</evidence>
<dbReference type="PROSITE" id="PS50043">
    <property type="entry name" value="HTH_LUXR_2"/>
    <property type="match status" value="1"/>
</dbReference>
<dbReference type="RefSeq" id="WP_110559021.1">
    <property type="nucleotide sequence ID" value="NZ_FNAT01000006.1"/>
</dbReference>
<evidence type="ECO:0000256" key="2">
    <source>
        <dbReference type="ARBA" id="ARBA00023125"/>
    </source>
</evidence>
<dbReference type="AlphaFoldDB" id="A0A1G7HPM5"/>
<keyword evidence="3" id="KW-0804">Transcription</keyword>
<dbReference type="Gene3D" id="1.10.10.10">
    <property type="entry name" value="Winged helix-like DNA-binding domain superfamily/Winged helix DNA-binding domain"/>
    <property type="match status" value="1"/>
</dbReference>
<dbReference type="GO" id="GO:0003677">
    <property type="term" value="F:DNA binding"/>
    <property type="evidence" value="ECO:0007669"/>
    <property type="project" value="UniProtKB-KW"/>
</dbReference>
<dbReference type="SMART" id="SM00421">
    <property type="entry name" value="HTH_LUXR"/>
    <property type="match status" value="1"/>
</dbReference>
<dbReference type="EMBL" id="FNAT01000006">
    <property type="protein sequence ID" value="SDF02360.1"/>
    <property type="molecule type" value="Genomic_DNA"/>
</dbReference>
<dbReference type="InterPro" id="IPR016032">
    <property type="entry name" value="Sig_transdc_resp-reg_C-effctor"/>
</dbReference>
<dbReference type="InterPro" id="IPR036388">
    <property type="entry name" value="WH-like_DNA-bd_sf"/>
</dbReference>
<protein>
    <submittedName>
        <fullName evidence="5">Regulatory protein, luxR family</fullName>
    </submittedName>
</protein>
<organism evidence="5 6">
    <name type="scientific">Limimaricola pyoseonensis</name>
    <dbReference type="NCBI Taxonomy" id="521013"/>
    <lineage>
        <taxon>Bacteria</taxon>
        <taxon>Pseudomonadati</taxon>
        <taxon>Pseudomonadota</taxon>
        <taxon>Alphaproteobacteria</taxon>
        <taxon>Rhodobacterales</taxon>
        <taxon>Paracoccaceae</taxon>
        <taxon>Limimaricola</taxon>
    </lineage>
</organism>
<keyword evidence="1" id="KW-0805">Transcription regulation</keyword>
<dbReference type="SUPFAM" id="SSF46894">
    <property type="entry name" value="C-terminal effector domain of the bipartite response regulators"/>
    <property type="match status" value="1"/>
</dbReference>
<dbReference type="STRING" id="521013.SAMN04488567_3245"/>
<keyword evidence="2" id="KW-0238">DNA-binding</keyword>
<dbReference type="InterPro" id="IPR000792">
    <property type="entry name" value="Tscrpt_reg_LuxR_C"/>
</dbReference>
<dbReference type="Proteomes" id="UP000198922">
    <property type="component" value="Unassembled WGS sequence"/>
</dbReference>
<feature type="domain" description="HTH luxR-type" evidence="4">
    <location>
        <begin position="690"/>
        <end position="755"/>
    </location>
</feature>
<accession>A0A1G7HPM5</accession>
<dbReference type="GO" id="GO:0006355">
    <property type="term" value="P:regulation of DNA-templated transcription"/>
    <property type="evidence" value="ECO:0007669"/>
    <property type="project" value="InterPro"/>
</dbReference>
<dbReference type="Pfam" id="PF00196">
    <property type="entry name" value="GerE"/>
    <property type="match status" value="1"/>
</dbReference>
<proteinExistence type="predicted"/>
<evidence type="ECO:0000256" key="1">
    <source>
        <dbReference type="ARBA" id="ARBA00023015"/>
    </source>
</evidence>